<organism evidence="2 3">
    <name type="scientific">Corynebacterium singulare</name>
    <dbReference type="NCBI Taxonomy" id="161899"/>
    <lineage>
        <taxon>Bacteria</taxon>
        <taxon>Bacillati</taxon>
        <taxon>Actinomycetota</taxon>
        <taxon>Actinomycetes</taxon>
        <taxon>Mycobacteriales</taxon>
        <taxon>Corynebacteriaceae</taxon>
        <taxon>Corynebacterium</taxon>
    </lineage>
</organism>
<feature type="domain" description="N-acetyltransferase" evidence="1">
    <location>
        <begin position="3"/>
        <end position="174"/>
    </location>
</feature>
<dbReference type="EMBL" id="CP010827">
    <property type="protein sequence ID" value="AJI79346.1"/>
    <property type="molecule type" value="Genomic_DNA"/>
</dbReference>
<dbReference type="AlphaFoldDB" id="A0A0B6F5N8"/>
<proteinExistence type="predicted"/>
<dbReference type="OrthoDB" id="3692150at2"/>
<dbReference type="Pfam" id="PF13508">
    <property type="entry name" value="Acetyltransf_7"/>
    <property type="match status" value="1"/>
</dbReference>
<dbReference type="Proteomes" id="UP000031890">
    <property type="component" value="Chromosome"/>
</dbReference>
<dbReference type="GO" id="GO:0016747">
    <property type="term" value="F:acyltransferase activity, transferring groups other than amino-acyl groups"/>
    <property type="evidence" value="ECO:0007669"/>
    <property type="project" value="InterPro"/>
</dbReference>
<dbReference type="InterPro" id="IPR016181">
    <property type="entry name" value="Acyl_CoA_acyltransferase"/>
</dbReference>
<dbReference type="PROSITE" id="PS51186">
    <property type="entry name" value="GNAT"/>
    <property type="match status" value="1"/>
</dbReference>
<evidence type="ECO:0000259" key="1">
    <source>
        <dbReference type="PROSITE" id="PS51186"/>
    </source>
</evidence>
<accession>A0A0B6F5N8</accession>
<reference evidence="2 3" key="1">
    <citation type="journal article" date="2015" name="Genome Announc.">
        <title>Complete Genome Sequence and Annotation of Corynebacterium singulare DSM 44357, Isolated from a Human Semen Specimen.</title>
        <authorList>
            <person name="Merten M."/>
            <person name="Brinkrolf K."/>
            <person name="Albersmeier A."/>
            <person name="Kutter Y."/>
            <person name="Ruckert C."/>
            <person name="Tauch A."/>
        </authorList>
    </citation>
    <scope>NUCLEOTIDE SEQUENCE [LARGE SCALE GENOMIC DNA]</scope>
    <source>
        <strain evidence="2">IBS B52218</strain>
    </source>
</reference>
<evidence type="ECO:0000313" key="3">
    <source>
        <dbReference type="Proteomes" id="UP000031890"/>
    </source>
</evidence>
<dbReference type="Gene3D" id="3.40.630.30">
    <property type="match status" value="1"/>
</dbReference>
<gene>
    <name evidence="2" type="ORF">CSING_09140</name>
</gene>
<protein>
    <recommendedName>
        <fullName evidence="1">N-acetyltransferase domain-containing protein</fullName>
    </recommendedName>
</protein>
<sequence length="194" mass="21962">MSYTLRRLSPQEFAIALPQLVDIYIEAMNYSPGLRDQSIARWRSDAIRPGFSCVVATTEHGISGFAYGFLGSPDTWWDRQLRRALMTRGGPTPEQEDVLHNYYELAEIHVRPGEQGHGLGHSILDAFAWNLPARYILLSTPEHSTESNSAFRLYRRMGFTDFLRQLYYPADSRPFAILQSSVPLNPVEATQPGA</sequence>
<evidence type="ECO:0000313" key="2">
    <source>
        <dbReference type="EMBL" id="AJI79346.1"/>
    </source>
</evidence>
<dbReference type="STRING" id="161899.CSING_09140"/>
<dbReference type="SUPFAM" id="SSF55729">
    <property type="entry name" value="Acyl-CoA N-acyltransferases (Nat)"/>
    <property type="match status" value="1"/>
</dbReference>
<dbReference type="HOGENOM" id="CLU_091690_0_0_11"/>
<dbReference type="KEGG" id="csx:CSING_09140"/>
<dbReference type="RefSeq" id="WP_042531575.1">
    <property type="nucleotide sequence ID" value="NZ_CP010827.1"/>
</dbReference>
<name>A0A0B6F5N8_9CORY</name>
<dbReference type="InterPro" id="IPR000182">
    <property type="entry name" value="GNAT_dom"/>
</dbReference>